<dbReference type="SUPFAM" id="SSF51182">
    <property type="entry name" value="RmlC-like cupins"/>
    <property type="match status" value="1"/>
</dbReference>
<dbReference type="PROSITE" id="PS01124">
    <property type="entry name" value="HTH_ARAC_FAMILY_2"/>
    <property type="match status" value="1"/>
</dbReference>
<dbReference type="Proteomes" id="UP001290861">
    <property type="component" value="Unassembled WGS sequence"/>
</dbReference>
<evidence type="ECO:0000256" key="3">
    <source>
        <dbReference type="ARBA" id="ARBA00023163"/>
    </source>
</evidence>
<dbReference type="InterPro" id="IPR003313">
    <property type="entry name" value="AraC-bd"/>
</dbReference>
<keyword evidence="3" id="KW-0804">Transcription</keyword>
<dbReference type="InterPro" id="IPR009057">
    <property type="entry name" value="Homeodomain-like_sf"/>
</dbReference>
<proteinExistence type="predicted"/>
<organism evidence="5 6">
    <name type="scientific">Pontiella agarivorans</name>
    <dbReference type="NCBI Taxonomy" id="3038953"/>
    <lineage>
        <taxon>Bacteria</taxon>
        <taxon>Pseudomonadati</taxon>
        <taxon>Kiritimatiellota</taxon>
        <taxon>Kiritimatiellia</taxon>
        <taxon>Kiritimatiellales</taxon>
        <taxon>Pontiellaceae</taxon>
        <taxon>Pontiella</taxon>
    </lineage>
</organism>
<dbReference type="InterPro" id="IPR011051">
    <property type="entry name" value="RmlC_Cupin_sf"/>
</dbReference>
<evidence type="ECO:0000313" key="6">
    <source>
        <dbReference type="Proteomes" id="UP001290861"/>
    </source>
</evidence>
<comment type="caution">
    <text evidence="5">The sequence shown here is derived from an EMBL/GenBank/DDBJ whole genome shotgun (WGS) entry which is preliminary data.</text>
</comment>
<dbReference type="Gene3D" id="1.10.10.60">
    <property type="entry name" value="Homeodomain-like"/>
    <property type="match status" value="2"/>
</dbReference>
<dbReference type="PRINTS" id="PR00032">
    <property type="entry name" value="HTHARAC"/>
</dbReference>
<feature type="domain" description="HTH araC/xylS-type" evidence="4">
    <location>
        <begin position="184"/>
        <end position="282"/>
    </location>
</feature>
<evidence type="ECO:0000313" key="5">
    <source>
        <dbReference type="EMBL" id="MDZ8118398.1"/>
    </source>
</evidence>
<dbReference type="InterPro" id="IPR018062">
    <property type="entry name" value="HTH_AraC-typ_CS"/>
</dbReference>
<protein>
    <submittedName>
        <fullName evidence="5">AraC family transcriptional regulator</fullName>
    </submittedName>
</protein>
<dbReference type="PROSITE" id="PS00041">
    <property type="entry name" value="HTH_ARAC_FAMILY_1"/>
    <property type="match status" value="1"/>
</dbReference>
<dbReference type="Pfam" id="PF02311">
    <property type="entry name" value="AraC_binding"/>
    <property type="match status" value="1"/>
</dbReference>
<reference evidence="5 6" key="1">
    <citation type="journal article" date="2024" name="Appl. Environ. Microbiol.">
        <title>Pontiella agarivorans sp. nov., a novel marine anaerobic bacterium capable of degrading macroalgal polysaccharides and fixing nitrogen.</title>
        <authorList>
            <person name="Liu N."/>
            <person name="Kivenson V."/>
            <person name="Peng X."/>
            <person name="Cui Z."/>
            <person name="Lankiewicz T.S."/>
            <person name="Gosselin K.M."/>
            <person name="English C.J."/>
            <person name="Blair E.M."/>
            <person name="O'Malley M.A."/>
            <person name="Valentine D.L."/>
        </authorList>
    </citation>
    <scope>NUCLEOTIDE SEQUENCE [LARGE SCALE GENOMIC DNA]</scope>
    <source>
        <strain evidence="5 6">NLcol2</strain>
    </source>
</reference>
<dbReference type="Pfam" id="PF12833">
    <property type="entry name" value="HTH_18"/>
    <property type="match status" value="1"/>
</dbReference>
<dbReference type="SMART" id="SM00342">
    <property type="entry name" value="HTH_ARAC"/>
    <property type="match status" value="1"/>
</dbReference>
<keyword evidence="1" id="KW-0805">Transcription regulation</keyword>
<keyword evidence="6" id="KW-1185">Reference proteome</keyword>
<dbReference type="PANTHER" id="PTHR43280:SF27">
    <property type="entry name" value="TRANSCRIPTIONAL REGULATOR MTLR"/>
    <property type="match status" value="1"/>
</dbReference>
<evidence type="ECO:0000256" key="1">
    <source>
        <dbReference type="ARBA" id="ARBA00023015"/>
    </source>
</evidence>
<dbReference type="RefSeq" id="WP_322608198.1">
    <property type="nucleotide sequence ID" value="NZ_JARVCO010000008.1"/>
</dbReference>
<dbReference type="SUPFAM" id="SSF46689">
    <property type="entry name" value="Homeodomain-like"/>
    <property type="match status" value="2"/>
</dbReference>
<keyword evidence="2" id="KW-0238">DNA-binding</keyword>
<dbReference type="PANTHER" id="PTHR43280">
    <property type="entry name" value="ARAC-FAMILY TRANSCRIPTIONAL REGULATOR"/>
    <property type="match status" value="1"/>
</dbReference>
<evidence type="ECO:0000259" key="4">
    <source>
        <dbReference type="PROSITE" id="PS01124"/>
    </source>
</evidence>
<dbReference type="EMBL" id="JARVCO010000008">
    <property type="protein sequence ID" value="MDZ8118398.1"/>
    <property type="molecule type" value="Genomic_DNA"/>
</dbReference>
<dbReference type="InterPro" id="IPR014710">
    <property type="entry name" value="RmlC-like_jellyroll"/>
</dbReference>
<gene>
    <name evidence="5" type="ORF">P9H32_07110</name>
</gene>
<name>A0ABU5MW30_9BACT</name>
<evidence type="ECO:0000256" key="2">
    <source>
        <dbReference type="ARBA" id="ARBA00023125"/>
    </source>
</evidence>
<dbReference type="InterPro" id="IPR020449">
    <property type="entry name" value="Tscrpt_reg_AraC-type_HTH"/>
</dbReference>
<dbReference type="InterPro" id="IPR018060">
    <property type="entry name" value="HTH_AraC"/>
</dbReference>
<sequence>MKLAYEHIRKDVGTSFYAHRFEDRDFVHSYHVHEEAELIYIKAGRGRLVAGDYSGRFEAGELFLFGENLPHAFFSDTLQEKQPQRVCSLYVQFRPSCLGEHFFDLPEMEDLRRVLAKSKRGLKFSGFDSRRIEALFDDVLQARPVRRIACFIEIQDEISRCRNRMLASRQYLRAEVHHDSERLNRAIDYIHRKFTEAVTLDEIAAAAHLSPEAFSRFFKKYMGIPFIEYVIQLRLSEACRMLLETDLPITEIAFSVGFRNLSNFNRQFLKHKGSSPRDFRKVER</sequence>
<accession>A0ABU5MW30</accession>
<dbReference type="Gene3D" id="2.60.120.10">
    <property type="entry name" value="Jelly Rolls"/>
    <property type="match status" value="1"/>
</dbReference>